<sequence length="162" mass="17860">MKLPAKRKYLHIRVVSVLQRRLLDMSVWPLGEASLFISGLQVSNLLHWQLMTVTGGPAFFEGFRRRSYAKTLPLAPRRLRPPTHSRLPSRRQPCSKSRLRERGNSRISPPPHVFYQLANPFIASARVSHPTAPKTPPPTGGGAAVGGGREGDAAKLGLGTLR</sequence>
<dbReference type="EMBL" id="DF849320">
    <property type="protein sequence ID" value="GAT56634.1"/>
    <property type="molecule type" value="Genomic_DNA"/>
</dbReference>
<feature type="region of interest" description="Disordered" evidence="1">
    <location>
        <begin position="76"/>
        <end position="109"/>
    </location>
</feature>
<protein>
    <submittedName>
        <fullName evidence="2">Uncharacterized protein</fullName>
    </submittedName>
</protein>
<feature type="region of interest" description="Disordered" evidence="1">
    <location>
        <begin position="127"/>
        <end position="162"/>
    </location>
</feature>
<organism evidence="2 3">
    <name type="scientific">Mycena chlorophos</name>
    <name type="common">Agaric fungus</name>
    <name type="synonym">Agaricus chlorophos</name>
    <dbReference type="NCBI Taxonomy" id="658473"/>
    <lineage>
        <taxon>Eukaryota</taxon>
        <taxon>Fungi</taxon>
        <taxon>Dikarya</taxon>
        <taxon>Basidiomycota</taxon>
        <taxon>Agaricomycotina</taxon>
        <taxon>Agaricomycetes</taxon>
        <taxon>Agaricomycetidae</taxon>
        <taxon>Agaricales</taxon>
        <taxon>Marasmiineae</taxon>
        <taxon>Mycenaceae</taxon>
        <taxon>Mycena</taxon>
    </lineage>
</organism>
<proteinExistence type="predicted"/>
<accession>A0ABQ0M0V9</accession>
<name>A0ABQ0M0V9_MYCCL</name>
<reference evidence="2" key="1">
    <citation type="submission" date="2014-09" db="EMBL/GenBank/DDBJ databases">
        <title>Genome sequence of the luminous mushroom Mycena chlorophos for searching fungal bioluminescence genes.</title>
        <authorList>
            <person name="Tanaka Y."/>
            <person name="Kasuga D."/>
            <person name="Oba Y."/>
            <person name="Hase S."/>
            <person name="Sato K."/>
            <person name="Oba Y."/>
            <person name="Sakakibara Y."/>
        </authorList>
    </citation>
    <scope>NUCLEOTIDE SEQUENCE</scope>
</reference>
<gene>
    <name evidence="2" type="ORF">MCHLO_13263</name>
</gene>
<dbReference type="Proteomes" id="UP000815677">
    <property type="component" value="Unassembled WGS sequence"/>
</dbReference>
<feature type="compositionally biased region" description="Basic residues" evidence="1">
    <location>
        <begin position="77"/>
        <end position="89"/>
    </location>
</feature>
<evidence type="ECO:0000313" key="2">
    <source>
        <dbReference type="EMBL" id="GAT56634.1"/>
    </source>
</evidence>
<evidence type="ECO:0000313" key="3">
    <source>
        <dbReference type="Proteomes" id="UP000815677"/>
    </source>
</evidence>
<keyword evidence="3" id="KW-1185">Reference proteome</keyword>
<evidence type="ECO:0000256" key="1">
    <source>
        <dbReference type="SAM" id="MobiDB-lite"/>
    </source>
</evidence>